<dbReference type="GO" id="GO:0006950">
    <property type="term" value="P:response to stress"/>
    <property type="evidence" value="ECO:0007669"/>
    <property type="project" value="UniProtKB-ARBA"/>
</dbReference>
<dbReference type="EMBL" id="OMOD01000129">
    <property type="protein sequence ID" value="SPF41512.1"/>
    <property type="molecule type" value="Genomic_DNA"/>
</dbReference>
<dbReference type="Pfam" id="PF10263">
    <property type="entry name" value="SprT-like"/>
    <property type="match status" value="1"/>
</dbReference>
<reference evidence="3" key="1">
    <citation type="submission" date="2018-02" db="EMBL/GenBank/DDBJ databases">
        <authorList>
            <person name="Hausmann B."/>
        </authorList>
    </citation>
    <scope>NUCLEOTIDE SEQUENCE [LARGE SCALE GENOMIC DNA]</scope>
    <source>
        <strain evidence="3">Peat soil MAG SbA1</strain>
    </source>
</reference>
<feature type="domain" description="SprT-like" evidence="1">
    <location>
        <begin position="122"/>
        <end position="210"/>
    </location>
</feature>
<dbReference type="OrthoDB" id="9796628at2"/>
<evidence type="ECO:0000313" key="3">
    <source>
        <dbReference type="Proteomes" id="UP000238701"/>
    </source>
</evidence>
<dbReference type="Gene3D" id="3.30.2010.10">
    <property type="entry name" value="Metalloproteases ('zincins'), catalytic domain"/>
    <property type="match status" value="1"/>
</dbReference>
<gene>
    <name evidence="2" type="ORF">SBA1_360068</name>
</gene>
<sequence>MREGLFEIFQETYHELRPGTSLPELKIEFFAFANVNNTIRLRNGRLLVRLSDLLEGAPEAVLRAIAHILLAKMYRRPIDRGQAARYRKYVASHEIVRKAHLVRQIRGRKRLRSARGHFYDLDAVFEELNTRFFHGLMARPRMSWSQTKTRRILGHYDPAHNAIIISRIFDLNAVPKYVLEYIVYHEMLHLKHPVKLRGSRRCVHSAEFQAEEKLFPRATEASAFLKEL</sequence>
<name>A0A2U3KPH9_9BACT</name>
<dbReference type="InterPro" id="IPR006640">
    <property type="entry name" value="SprT-like_domain"/>
</dbReference>
<protein>
    <recommendedName>
        <fullName evidence="1">SprT-like domain-containing protein</fullName>
    </recommendedName>
</protein>
<evidence type="ECO:0000259" key="1">
    <source>
        <dbReference type="Pfam" id="PF10263"/>
    </source>
</evidence>
<evidence type="ECO:0000313" key="2">
    <source>
        <dbReference type="EMBL" id="SPF41512.1"/>
    </source>
</evidence>
<proteinExistence type="predicted"/>
<organism evidence="2 3">
    <name type="scientific">Candidatus Sulfotelmatobacter kueseliae</name>
    <dbReference type="NCBI Taxonomy" id="2042962"/>
    <lineage>
        <taxon>Bacteria</taxon>
        <taxon>Pseudomonadati</taxon>
        <taxon>Acidobacteriota</taxon>
        <taxon>Terriglobia</taxon>
        <taxon>Terriglobales</taxon>
        <taxon>Candidatus Korobacteraceae</taxon>
        <taxon>Candidatus Sulfotelmatobacter</taxon>
    </lineage>
</organism>
<dbReference type="Proteomes" id="UP000238701">
    <property type="component" value="Unassembled WGS sequence"/>
</dbReference>
<dbReference type="AlphaFoldDB" id="A0A2U3KPH9"/>
<accession>A0A2U3KPH9</accession>